<dbReference type="AlphaFoldDB" id="A0A4U3MFC4"/>
<dbReference type="InterPro" id="IPR036457">
    <property type="entry name" value="PPM-type-like_dom_sf"/>
</dbReference>
<name>A0A4U3MFC4_9ACTN</name>
<keyword evidence="5" id="KW-1185">Reference proteome</keyword>
<evidence type="ECO:0000313" key="5">
    <source>
        <dbReference type="Proteomes" id="UP000308705"/>
    </source>
</evidence>
<dbReference type="Gene3D" id="3.60.40.10">
    <property type="entry name" value="PPM-type phosphatase domain"/>
    <property type="match status" value="1"/>
</dbReference>
<comment type="caution">
    <text evidence="4">The sequence shown here is derived from an EMBL/GenBank/DDBJ whole genome shotgun (WGS) entry which is preliminary data.</text>
</comment>
<feature type="region of interest" description="Disordered" evidence="2">
    <location>
        <begin position="1"/>
        <end position="41"/>
    </location>
</feature>
<dbReference type="OrthoDB" id="7943561at2"/>
<dbReference type="GO" id="GO:0016791">
    <property type="term" value="F:phosphatase activity"/>
    <property type="evidence" value="ECO:0007669"/>
    <property type="project" value="TreeGrafter"/>
</dbReference>
<evidence type="ECO:0000256" key="1">
    <source>
        <dbReference type="ARBA" id="ARBA00022801"/>
    </source>
</evidence>
<dbReference type="SUPFAM" id="SSF81606">
    <property type="entry name" value="PP2C-like"/>
    <property type="match status" value="1"/>
</dbReference>
<dbReference type="PANTHER" id="PTHR43156">
    <property type="entry name" value="STAGE II SPORULATION PROTEIN E-RELATED"/>
    <property type="match status" value="1"/>
</dbReference>
<proteinExistence type="predicted"/>
<evidence type="ECO:0000256" key="2">
    <source>
        <dbReference type="SAM" id="MobiDB-lite"/>
    </source>
</evidence>
<evidence type="ECO:0000313" key="4">
    <source>
        <dbReference type="EMBL" id="TKK86607.1"/>
    </source>
</evidence>
<dbReference type="PANTHER" id="PTHR43156:SF2">
    <property type="entry name" value="STAGE II SPORULATION PROTEIN E"/>
    <property type="match status" value="1"/>
</dbReference>
<dbReference type="InterPro" id="IPR052016">
    <property type="entry name" value="Bact_Sigma-Reg"/>
</dbReference>
<dbReference type="SMART" id="SM00331">
    <property type="entry name" value="PP2C_SIG"/>
    <property type="match status" value="1"/>
</dbReference>
<keyword evidence="1" id="KW-0378">Hydrolase</keyword>
<feature type="domain" description="PPM-type phosphatase" evidence="3">
    <location>
        <begin position="140"/>
        <end position="351"/>
    </location>
</feature>
<feature type="compositionally biased region" description="Basic residues" evidence="2">
    <location>
        <begin position="1"/>
        <end position="17"/>
    </location>
</feature>
<accession>A0A4U3MFC4</accession>
<dbReference type="InterPro" id="IPR001932">
    <property type="entry name" value="PPM-type_phosphatase-like_dom"/>
</dbReference>
<evidence type="ECO:0000259" key="3">
    <source>
        <dbReference type="SMART" id="SM00331"/>
    </source>
</evidence>
<gene>
    <name evidence="4" type="ORF">FDA94_21140</name>
</gene>
<protein>
    <submittedName>
        <fullName evidence="4">Serine/threonine-protein phosphatase</fullName>
    </submittedName>
</protein>
<dbReference type="Pfam" id="PF07228">
    <property type="entry name" value="SpoIIE"/>
    <property type="match status" value="1"/>
</dbReference>
<organism evidence="4 5">
    <name type="scientific">Herbidospora galbida</name>
    <dbReference type="NCBI Taxonomy" id="2575442"/>
    <lineage>
        <taxon>Bacteria</taxon>
        <taxon>Bacillati</taxon>
        <taxon>Actinomycetota</taxon>
        <taxon>Actinomycetes</taxon>
        <taxon>Streptosporangiales</taxon>
        <taxon>Streptosporangiaceae</taxon>
        <taxon>Herbidospora</taxon>
    </lineage>
</organism>
<dbReference type="EMBL" id="SZQA01000020">
    <property type="protein sequence ID" value="TKK86607.1"/>
    <property type="molecule type" value="Genomic_DNA"/>
</dbReference>
<sequence length="354" mass="37567">MSQRHTRSGVDRRKTRRPVSTDATLRTGPFTARPPSVTSHPVWTMRFPRASLTMTGTAGGEQPPHPSIEEPSLAGAHTAADMVASMRERLDRTEARLAEQQQLTYLLRDAIMPDPGADLVLPSARVAVRCVPMEERPIGSHHRQIAGEPEQLLNVLGGDWWEASKLPDGRILLAVGDVSGHGVPAIAHMAQLRHGLAALAMTGQGPGAMLGWLNTLTMTRLDDTTATAVVGLFDPTTLRFTWAGAGHPVPVLVRGGIARPMVAPPGVLLGATRKPAYGVAKVQLRPGDVLVMFTDGLIERRDRDIDEGQAQVLAAAGSLTVADLPDGVDAMLKTVGGPNPRDDTCLLAVGVLGA</sequence>
<dbReference type="Proteomes" id="UP000308705">
    <property type="component" value="Unassembled WGS sequence"/>
</dbReference>
<reference evidence="4 5" key="1">
    <citation type="submission" date="2019-04" db="EMBL/GenBank/DDBJ databases">
        <title>Herbidospora sp. NEAU-GS14.nov., a novel actinomycete isolated from soil.</title>
        <authorList>
            <person name="Han L."/>
        </authorList>
    </citation>
    <scope>NUCLEOTIDE SEQUENCE [LARGE SCALE GENOMIC DNA]</scope>
    <source>
        <strain evidence="4 5">NEAU-GS14</strain>
    </source>
</reference>